<protein>
    <submittedName>
        <fullName evidence="7">3-hydroxybutyryl-CoA dehydrogenase</fullName>
        <ecNumber evidence="7">1.1.1.157</ecNumber>
    </submittedName>
</protein>
<organism evidence="7 8">
    <name type="scientific">Phytoactinopolyspora halophila</name>
    <dbReference type="NCBI Taxonomy" id="1981511"/>
    <lineage>
        <taxon>Bacteria</taxon>
        <taxon>Bacillati</taxon>
        <taxon>Actinomycetota</taxon>
        <taxon>Actinomycetes</taxon>
        <taxon>Jiangellales</taxon>
        <taxon>Jiangellaceae</taxon>
        <taxon>Phytoactinopolyspora</taxon>
    </lineage>
</organism>
<dbReference type="Gene3D" id="1.10.1040.10">
    <property type="entry name" value="N-(1-d-carboxylethyl)-l-norvaline Dehydrogenase, domain 2"/>
    <property type="match status" value="1"/>
</dbReference>
<proteinExistence type="inferred from homology"/>
<evidence type="ECO:0000313" key="8">
    <source>
        <dbReference type="Proteomes" id="UP000250462"/>
    </source>
</evidence>
<dbReference type="InterPro" id="IPR036291">
    <property type="entry name" value="NAD(P)-bd_dom_sf"/>
</dbReference>
<dbReference type="PANTHER" id="PTHR48075:SF5">
    <property type="entry name" value="3-HYDROXYBUTYRYL-COA DEHYDROGENASE"/>
    <property type="match status" value="1"/>
</dbReference>
<feature type="site" description="Important for catalytic activity" evidence="4">
    <location>
        <position position="150"/>
    </location>
</feature>
<evidence type="ECO:0000256" key="3">
    <source>
        <dbReference type="ARBA" id="ARBA00023002"/>
    </source>
</evidence>
<dbReference type="Pfam" id="PF02737">
    <property type="entry name" value="3HCDH_N"/>
    <property type="match status" value="1"/>
</dbReference>
<dbReference type="InterPro" id="IPR022694">
    <property type="entry name" value="3-OHacyl-CoA_DH"/>
</dbReference>
<evidence type="ECO:0000256" key="2">
    <source>
        <dbReference type="ARBA" id="ARBA00009463"/>
    </source>
</evidence>
<dbReference type="PANTHER" id="PTHR48075">
    <property type="entry name" value="3-HYDROXYACYL-COA DEHYDROGENASE FAMILY PROTEIN"/>
    <property type="match status" value="1"/>
</dbReference>
<evidence type="ECO:0000259" key="6">
    <source>
        <dbReference type="Pfam" id="PF02737"/>
    </source>
</evidence>
<dbReference type="SUPFAM" id="SSF48179">
    <property type="entry name" value="6-phosphogluconate dehydrogenase C-terminal domain-like"/>
    <property type="match status" value="1"/>
</dbReference>
<comment type="caution">
    <text evidence="7">The sequence shown here is derived from an EMBL/GenBank/DDBJ whole genome shotgun (WGS) entry which is preliminary data.</text>
</comment>
<name>A0A329QT48_9ACTN</name>
<dbReference type="RefSeq" id="WP_112258088.1">
    <property type="nucleotide sequence ID" value="NZ_QMIG01000006.1"/>
</dbReference>
<dbReference type="InterPro" id="IPR006176">
    <property type="entry name" value="3-OHacyl-CoA_DH_NAD-bd"/>
</dbReference>
<dbReference type="Proteomes" id="UP000250462">
    <property type="component" value="Unassembled WGS sequence"/>
</dbReference>
<dbReference type="InterPro" id="IPR006108">
    <property type="entry name" value="3HC_DH_C"/>
</dbReference>
<feature type="domain" description="3-hydroxyacyl-CoA dehydrogenase C-terminal" evidence="5">
    <location>
        <begin position="196"/>
        <end position="291"/>
    </location>
</feature>
<comment type="similarity">
    <text evidence="2">Belongs to the 3-hydroxyacyl-CoA dehydrogenase family.</text>
</comment>
<keyword evidence="8" id="KW-1185">Reference proteome</keyword>
<evidence type="ECO:0000256" key="4">
    <source>
        <dbReference type="PIRSR" id="PIRSR000105-1"/>
    </source>
</evidence>
<dbReference type="PIRSF" id="PIRSF000105">
    <property type="entry name" value="HCDH"/>
    <property type="match status" value="1"/>
</dbReference>
<dbReference type="GO" id="GO:0008691">
    <property type="term" value="F:3-hydroxybutyryl-CoA dehydrogenase activity"/>
    <property type="evidence" value="ECO:0007669"/>
    <property type="project" value="UniProtKB-EC"/>
</dbReference>
<dbReference type="EMBL" id="QMIG01000006">
    <property type="protein sequence ID" value="RAW15485.1"/>
    <property type="molecule type" value="Genomic_DNA"/>
</dbReference>
<dbReference type="Gene3D" id="3.40.50.720">
    <property type="entry name" value="NAD(P)-binding Rossmann-like Domain"/>
    <property type="match status" value="1"/>
</dbReference>
<comment type="pathway">
    <text evidence="1">Lipid metabolism; butanoate metabolism.</text>
</comment>
<feature type="domain" description="3-hydroxyacyl-CoA dehydrogenase NAD binding" evidence="6">
    <location>
        <begin position="16"/>
        <end position="193"/>
    </location>
</feature>
<reference evidence="7 8" key="1">
    <citation type="submission" date="2018-06" db="EMBL/GenBank/DDBJ databases">
        <title>Phytoactinopolyspora halophila sp. nov., a novel halophilic actinomycete isolated from a saline soil in China.</title>
        <authorList>
            <person name="Tang S.-K."/>
        </authorList>
    </citation>
    <scope>NUCLEOTIDE SEQUENCE [LARGE SCALE GENOMIC DNA]</scope>
    <source>
        <strain evidence="7 8">YIM 96934</strain>
    </source>
</reference>
<dbReference type="EC" id="1.1.1.157" evidence="7"/>
<sequence>MSDETGAAETSAPATAAVIGGGTMGAGIAHVLAAARTDVVVVESEATQVDAARNRIVTSLGRAVERGKLDQDPHEVLARIRFASDVHEIDRATDVVIEAVPEKPDLKVAVLAAAEQATDSSTVLASNTSSLSITELGAALDDPSRFLGMHFFNPVPASKLVEIVVAEPTAAWARDQAVSWVRALDKTDVVVRDSPGFATSRLGVTLGLEAIRMLEDGVADAEAIDNAMELGYRHPMGPLRLSDLVGLDVRLAVAEYLQSTLGERFAPPQLLRDKVGRGELGRKSGQGFYTWS</sequence>
<evidence type="ECO:0000313" key="7">
    <source>
        <dbReference type="EMBL" id="RAW15485.1"/>
    </source>
</evidence>
<keyword evidence="3 7" id="KW-0560">Oxidoreductase</keyword>
<dbReference type="InterPro" id="IPR013328">
    <property type="entry name" value="6PGD_dom2"/>
</dbReference>
<dbReference type="SUPFAM" id="SSF51735">
    <property type="entry name" value="NAD(P)-binding Rossmann-fold domains"/>
    <property type="match status" value="1"/>
</dbReference>
<dbReference type="InterPro" id="IPR008927">
    <property type="entry name" value="6-PGluconate_DH-like_C_sf"/>
</dbReference>
<dbReference type="FunFam" id="3.40.50.720:FF:000009">
    <property type="entry name" value="Fatty oxidation complex, alpha subunit"/>
    <property type="match status" value="1"/>
</dbReference>
<evidence type="ECO:0000256" key="1">
    <source>
        <dbReference type="ARBA" id="ARBA00005086"/>
    </source>
</evidence>
<dbReference type="AlphaFoldDB" id="A0A329QT48"/>
<dbReference type="GO" id="GO:0070403">
    <property type="term" value="F:NAD+ binding"/>
    <property type="evidence" value="ECO:0007669"/>
    <property type="project" value="InterPro"/>
</dbReference>
<dbReference type="Pfam" id="PF00725">
    <property type="entry name" value="3HCDH"/>
    <property type="match status" value="1"/>
</dbReference>
<gene>
    <name evidence="7" type="ORF">DPM12_09000</name>
</gene>
<accession>A0A329QT48</accession>
<dbReference type="GO" id="GO:0006631">
    <property type="term" value="P:fatty acid metabolic process"/>
    <property type="evidence" value="ECO:0007669"/>
    <property type="project" value="InterPro"/>
</dbReference>
<dbReference type="OrthoDB" id="3229174at2"/>
<evidence type="ECO:0000259" key="5">
    <source>
        <dbReference type="Pfam" id="PF00725"/>
    </source>
</evidence>